<evidence type="ECO:0000313" key="2">
    <source>
        <dbReference type="Proteomes" id="UP001472677"/>
    </source>
</evidence>
<sequence>MIGEDAITKKKTQLSRRGDMVVDEKSEASEELLTRLKQQDSRFKIQDSKEICENQYVEVQNETARIVGGITCALRGRYPNQ</sequence>
<protein>
    <submittedName>
        <fullName evidence="1">Uncharacterized protein</fullName>
    </submittedName>
</protein>
<dbReference type="EMBL" id="JBBPBM010000075">
    <property type="protein sequence ID" value="KAK8512067.1"/>
    <property type="molecule type" value="Genomic_DNA"/>
</dbReference>
<accession>A0ABR2BYG0</accession>
<reference evidence="1 2" key="1">
    <citation type="journal article" date="2024" name="G3 (Bethesda)">
        <title>Genome assembly of Hibiscus sabdariffa L. provides insights into metabolisms of medicinal natural products.</title>
        <authorList>
            <person name="Kim T."/>
        </authorList>
    </citation>
    <scope>NUCLEOTIDE SEQUENCE [LARGE SCALE GENOMIC DNA]</scope>
    <source>
        <strain evidence="1">TK-2024</strain>
        <tissue evidence="1">Old leaves</tissue>
    </source>
</reference>
<comment type="caution">
    <text evidence="1">The sequence shown here is derived from an EMBL/GenBank/DDBJ whole genome shotgun (WGS) entry which is preliminary data.</text>
</comment>
<dbReference type="Proteomes" id="UP001472677">
    <property type="component" value="Unassembled WGS sequence"/>
</dbReference>
<keyword evidence="2" id="KW-1185">Reference proteome</keyword>
<proteinExistence type="predicted"/>
<evidence type="ECO:0000313" key="1">
    <source>
        <dbReference type="EMBL" id="KAK8512067.1"/>
    </source>
</evidence>
<gene>
    <name evidence="1" type="ORF">V6N12_018548</name>
</gene>
<name>A0ABR2BYG0_9ROSI</name>
<organism evidence="1 2">
    <name type="scientific">Hibiscus sabdariffa</name>
    <name type="common">roselle</name>
    <dbReference type="NCBI Taxonomy" id="183260"/>
    <lineage>
        <taxon>Eukaryota</taxon>
        <taxon>Viridiplantae</taxon>
        <taxon>Streptophyta</taxon>
        <taxon>Embryophyta</taxon>
        <taxon>Tracheophyta</taxon>
        <taxon>Spermatophyta</taxon>
        <taxon>Magnoliopsida</taxon>
        <taxon>eudicotyledons</taxon>
        <taxon>Gunneridae</taxon>
        <taxon>Pentapetalae</taxon>
        <taxon>rosids</taxon>
        <taxon>malvids</taxon>
        <taxon>Malvales</taxon>
        <taxon>Malvaceae</taxon>
        <taxon>Malvoideae</taxon>
        <taxon>Hibiscus</taxon>
    </lineage>
</organism>